<evidence type="ECO:0000256" key="1">
    <source>
        <dbReference type="ARBA" id="ARBA00009990"/>
    </source>
</evidence>
<dbReference type="NCBIfam" id="NF004393">
    <property type="entry name" value="PRK05751.1-4"/>
    <property type="match status" value="1"/>
</dbReference>
<keyword evidence="6" id="KW-1185">Reference proteome</keyword>
<dbReference type="RefSeq" id="WP_132323508.1">
    <property type="nucleotide sequence ID" value="NZ_FWZT01000022.1"/>
</dbReference>
<keyword evidence="3" id="KW-0653">Protein transport</keyword>
<dbReference type="STRING" id="1513793.SAMN06296036_122123"/>
<gene>
    <name evidence="5" type="ORF">SAMN06296036_122123</name>
</gene>
<dbReference type="PANTHER" id="PTHR36918">
    <property type="match status" value="1"/>
</dbReference>
<dbReference type="PRINTS" id="PR01594">
    <property type="entry name" value="SECBCHAPRONE"/>
</dbReference>
<dbReference type="NCBIfam" id="TIGR00809">
    <property type="entry name" value="secB"/>
    <property type="match status" value="1"/>
</dbReference>
<evidence type="ECO:0000256" key="4">
    <source>
        <dbReference type="ARBA" id="ARBA00023010"/>
    </source>
</evidence>
<dbReference type="EMBL" id="FWZT01000022">
    <property type="protein sequence ID" value="SMF65268.1"/>
    <property type="molecule type" value="Genomic_DNA"/>
</dbReference>
<dbReference type="InterPro" id="IPR003708">
    <property type="entry name" value="SecB"/>
</dbReference>
<name>A0A1Y6CHX8_9BACT</name>
<reference evidence="6" key="1">
    <citation type="submission" date="2017-04" db="EMBL/GenBank/DDBJ databases">
        <authorList>
            <person name="Varghese N."/>
            <person name="Submissions S."/>
        </authorList>
    </citation>
    <scope>NUCLEOTIDE SEQUENCE [LARGE SCALE GENOMIC DNA]</scope>
    <source>
        <strain evidence="6">RKEM611</strain>
    </source>
</reference>
<keyword evidence="2" id="KW-0813">Transport</keyword>
<evidence type="ECO:0000313" key="6">
    <source>
        <dbReference type="Proteomes" id="UP000192907"/>
    </source>
</evidence>
<protein>
    <submittedName>
        <fullName evidence="5">Protein translocase subunit secB</fullName>
    </submittedName>
</protein>
<evidence type="ECO:0000313" key="5">
    <source>
        <dbReference type="EMBL" id="SMF65268.1"/>
    </source>
</evidence>
<organism evidence="5 6">
    <name type="scientific">Pseudobacteriovorax antillogorgiicola</name>
    <dbReference type="NCBI Taxonomy" id="1513793"/>
    <lineage>
        <taxon>Bacteria</taxon>
        <taxon>Pseudomonadati</taxon>
        <taxon>Bdellovibrionota</taxon>
        <taxon>Oligoflexia</taxon>
        <taxon>Oligoflexales</taxon>
        <taxon>Pseudobacteriovoracaceae</taxon>
        <taxon>Pseudobacteriovorax</taxon>
    </lineage>
</organism>
<dbReference type="OrthoDB" id="9795145at2"/>
<dbReference type="Proteomes" id="UP000192907">
    <property type="component" value="Unassembled WGS sequence"/>
</dbReference>
<evidence type="ECO:0000256" key="3">
    <source>
        <dbReference type="ARBA" id="ARBA00022927"/>
    </source>
</evidence>
<keyword evidence="4" id="KW-0811">Translocation</keyword>
<dbReference type="PANTHER" id="PTHR36918:SF1">
    <property type="entry name" value="PROTEIN-EXPORT PROTEIN SECB"/>
    <property type="match status" value="1"/>
</dbReference>
<dbReference type="AlphaFoldDB" id="A0A1Y6CHX8"/>
<dbReference type="GO" id="GO:0051082">
    <property type="term" value="F:unfolded protein binding"/>
    <property type="evidence" value="ECO:0007669"/>
    <property type="project" value="InterPro"/>
</dbReference>
<dbReference type="GO" id="GO:0015031">
    <property type="term" value="P:protein transport"/>
    <property type="evidence" value="ECO:0007669"/>
    <property type="project" value="UniProtKB-KW"/>
</dbReference>
<dbReference type="SUPFAM" id="SSF54611">
    <property type="entry name" value="SecB-like"/>
    <property type="match status" value="1"/>
</dbReference>
<sequence length="144" mass="16276">MSNQNQVQVALQRIYLKDLSFESPDPVASFKTKWEPQVNLDIRNQNRKVEGDLYESVLELTATVKVGEQTAFIVEVEQAGIFMIKGLEGEQLNRVLGTFCMNVLFPYAREAVDSMCLKGSFPPLVLAPINFDALYDQSKNQNNK</sequence>
<dbReference type="Gene3D" id="3.10.420.10">
    <property type="entry name" value="SecB-like"/>
    <property type="match status" value="1"/>
</dbReference>
<accession>A0A1Y6CHX8</accession>
<evidence type="ECO:0000256" key="2">
    <source>
        <dbReference type="ARBA" id="ARBA00022448"/>
    </source>
</evidence>
<dbReference type="Pfam" id="PF02556">
    <property type="entry name" value="SecB"/>
    <property type="match status" value="1"/>
</dbReference>
<proteinExistence type="inferred from homology"/>
<comment type="similarity">
    <text evidence="1">Belongs to the SecB family.</text>
</comment>
<dbReference type="InterPro" id="IPR035958">
    <property type="entry name" value="SecB-like_sf"/>
</dbReference>
<dbReference type="HAMAP" id="MF_00821">
    <property type="entry name" value="SecB"/>
    <property type="match status" value="1"/>
</dbReference>
<dbReference type="GO" id="GO:0051262">
    <property type="term" value="P:protein tetramerization"/>
    <property type="evidence" value="ECO:0007669"/>
    <property type="project" value="InterPro"/>
</dbReference>